<dbReference type="SUPFAM" id="SSF52343">
    <property type="entry name" value="Ferredoxin reductase-like, C-terminal NADP-linked domain"/>
    <property type="match status" value="1"/>
</dbReference>
<keyword evidence="8" id="KW-1185">Reference proteome</keyword>
<dbReference type="PANTHER" id="PTHR19384">
    <property type="entry name" value="NITRIC OXIDE SYNTHASE-RELATED"/>
    <property type="match status" value="1"/>
</dbReference>
<evidence type="ECO:0000256" key="1">
    <source>
        <dbReference type="ARBA" id="ARBA00022630"/>
    </source>
</evidence>
<dbReference type="GO" id="GO:0003958">
    <property type="term" value="F:NADPH-hemoprotein reductase activity"/>
    <property type="evidence" value="ECO:0007669"/>
    <property type="project" value="UniProtKB-EC"/>
</dbReference>
<dbReference type="InterPro" id="IPR017938">
    <property type="entry name" value="Riboflavin_synthase-like_b-brl"/>
</dbReference>
<dbReference type="GO" id="GO:0005829">
    <property type="term" value="C:cytosol"/>
    <property type="evidence" value="ECO:0007669"/>
    <property type="project" value="TreeGrafter"/>
</dbReference>
<dbReference type="PRINTS" id="PR00369">
    <property type="entry name" value="FLAVODOXIN"/>
</dbReference>
<accession>A0A4Q9RCU4</accession>
<dbReference type="PROSITE" id="PS51384">
    <property type="entry name" value="FAD_FR"/>
    <property type="match status" value="1"/>
</dbReference>
<evidence type="ECO:0000256" key="2">
    <source>
        <dbReference type="ARBA" id="ARBA00022643"/>
    </source>
</evidence>
<keyword evidence="3" id="KW-0249">Electron transport</keyword>
<dbReference type="AlphaFoldDB" id="A0A4Q9RCU4"/>
<evidence type="ECO:0000256" key="3">
    <source>
        <dbReference type="ARBA" id="ARBA00022982"/>
    </source>
</evidence>
<dbReference type="Proteomes" id="UP000292639">
    <property type="component" value="Unassembled WGS sequence"/>
</dbReference>
<evidence type="ECO:0000256" key="4">
    <source>
        <dbReference type="ARBA" id="ARBA00023797"/>
    </source>
</evidence>
<dbReference type="InterPro" id="IPR001709">
    <property type="entry name" value="Flavoprot_Pyr_Nucl_cyt_Rdtase"/>
</dbReference>
<keyword evidence="3" id="KW-0813">Transport</keyword>
<dbReference type="GO" id="GO:0050660">
    <property type="term" value="F:flavin adenine dinucleotide binding"/>
    <property type="evidence" value="ECO:0007669"/>
    <property type="project" value="TreeGrafter"/>
</dbReference>
<dbReference type="InterPro" id="IPR001094">
    <property type="entry name" value="Flavdoxin-like"/>
</dbReference>
<sequence>MPMGTLLLLTRHAPWAACLLLGVALLWWQPAREISAGLVLLAYLGLCLETWRRQRGKHRQATPVGNGLLIAYASQSGQALHIARDSSTQLQAAGIDTGVLSLEQLAPEQLRQYRQALFIVSTYGEGEAPDNAARFERQLQARLHELNDLQYAVLALGDSQYPHFCAFGRRLDELLRAQGALPLFDRLEADRCDAGTLRHWQQQLGHIAGSQDFSDWQHPDYQNWTLAGRVCLNPGSAGAPLYLLALQAQHGHWQAGDIAEVGPRHAAEEVQALLRRLGHDPRLLLENGESLAQALANRRFPDDESSLYGLPPEALPGHLEYLPHREYSIASVPADGHLQLLVRQVRRHDGHLGLGSGWLCRHAPLGGEIALRIRSNPGFHGPAATTPLILIGNGSGLAGLRAHLRERLHGQGSYNWLLFGERNRAHDFICRQELSAWLQSGHLQRLDLAFSRDQPERRYVQHVLRDNADELRRWLAEGAAIYLCGSLEGMGREVQQILAGLLGEAQLQDLESQGRYRRDLY</sequence>
<dbReference type="InterPro" id="IPR039261">
    <property type="entry name" value="FNR_nucleotide-bd"/>
</dbReference>
<keyword evidence="1" id="KW-0285">Flavoprotein</keyword>
<gene>
    <name evidence="7" type="ORF">DNJ96_04355</name>
</gene>
<name>A0A4Q9RCU4_9GAMM</name>
<dbReference type="EMBL" id="QJUP01000003">
    <property type="protein sequence ID" value="TBU98944.1"/>
    <property type="molecule type" value="Genomic_DNA"/>
</dbReference>
<dbReference type="InterPro" id="IPR001433">
    <property type="entry name" value="OxRdtase_FAD/NAD-bd"/>
</dbReference>
<dbReference type="CDD" id="cd06200">
    <property type="entry name" value="SiR_like1"/>
    <property type="match status" value="1"/>
</dbReference>
<dbReference type="Pfam" id="PF00258">
    <property type="entry name" value="Flavodoxin_1"/>
    <property type="match status" value="1"/>
</dbReference>
<reference evidence="7 8" key="1">
    <citation type="submission" date="2018-06" db="EMBL/GenBank/DDBJ databases">
        <title>Three novel Pseudomonas species isolated from symptomatic oak.</title>
        <authorList>
            <person name="Bueno-Gonzalez V."/>
            <person name="Brady C."/>
        </authorList>
    </citation>
    <scope>NUCLEOTIDE SEQUENCE [LARGE SCALE GENOMIC DNA]</scope>
    <source>
        <strain evidence="7 8">P17C</strain>
    </source>
</reference>
<dbReference type="GO" id="GO:0016655">
    <property type="term" value="F:oxidoreductase activity, acting on NAD(P)H, quinone or similar compound as acceptor"/>
    <property type="evidence" value="ECO:0007669"/>
    <property type="project" value="UniProtKB-ARBA"/>
</dbReference>
<evidence type="ECO:0000313" key="8">
    <source>
        <dbReference type="Proteomes" id="UP000292639"/>
    </source>
</evidence>
<dbReference type="InterPro" id="IPR017927">
    <property type="entry name" value="FAD-bd_FR_type"/>
</dbReference>
<dbReference type="Gene3D" id="3.40.50.80">
    <property type="entry name" value="Nucleotide-binding domain of ferredoxin-NADP reductase (FNR) module"/>
    <property type="match status" value="1"/>
</dbReference>
<evidence type="ECO:0000259" key="6">
    <source>
        <dbReference type="PROSITE" id="PS51384"/>
    </source>
</evidence>
<dbReference type="InterPro" id="IPR008254">
    <property type="entry name" value="Flavodoxin/NO_synth"/>
</dbReference>
<dbReference type="PROSITE" id="PS50902">
    <property type="entry name" value="FLAVODOXIN_LIKE"/>
    <property type="match status" value="1"/>
</dbReference>
<keyword evidence="2" id="KW-0288">FMN</keyword>
<comment type="caution">
    <text evidence="7">The sequence shown here is derived from an EMBL/GenBank/DDBJ whole genome shotgun (WGS) entry which is preliminary data.</text>
</comment>
<proteinExistence type="predicted"/>
<dbReference type="Pfam" id="PF00175">
    <property type="entry name" value="NAD_binding_1"/>
    <property type="match status" value="1"/>
</dbReference>
<dbReference type="Gene3D" id="3.40.50.360">
    <property type="match status" value="1"/>
</dbReference>
<dbReference type="GO" id="GO:0010181">
    <property type="term" value="F:FMN binding"/>
    <property type="evidence" value="ECO:0007669"/>
    <property type="project" value="InterPro"/>
</dbReference>
<feature type="domain" description="Flavodoxin-like" evidence="5">
    <location>
        <begin position="68"/>
        <end position="205"/>
    </location>
</feature>
<dbReference type="PRINTS" id="PR00371">
    <property type="entry name" value="FPNCR"/>
</dbReference>
<dbReference type="PANTHER" id="PTHR19384:SF17">
    <property type="entry name" value="NADPH--CYTOCHROME P450 REDUCTASE"/>
    <property type="match status" value="1"/>
</dbReference>
<dbReference type="SUPFAM" id="SSF63380">
    <property type="entry name" value="Riboflavin synthase domain-like"/>
    <property type="match status" value="1"/>
</dbReference>
<protein>
    <recommendedName>
        <fullName evidence="4">NADPH--hemoprotein reductase</fullName>
        <ecNumber evidence="4">1.6.2.4</ecNumber>
    </recommendedName>
</protein>
<evidence type="ECO:0000313" key="7">
    <source>
        <dbReference type="EMBL" id="TBU98944.1"/>
    </source>
</evidence>
<dbReference type="SUPFAM" id="SSF52218">
    <property type="entry name" value="Flavoproteins"/>
    <property type="match status" value="1"/>
</dbReference>
<organism evidence="7 8">
    <name type="scientific">Stutzerimonas kirkiae</name>
    <dbReference type="NCBI Taxonomy" id="2211392"/>
    <lineage>
        <taxon>Bacteria</taxon>
        <taxon>Pseudomonadati</taxon>
        <taxon>Pseudomonadota</taxon>
        <taxon>Gammaproteobacteria</taxon>
        <taxon>Pseudomonadales</taxon>
        <taxon>Pseudomonadaceae</taxon>
        <taxon>Stutzerimonas</taxon>
    </lineage>
</organism>
<dbReference type="EC" id="1.6.2.4" evidence="4"/>
<dbReference type="InterPro" id="IPR029039">
    <property type="entry name" value="Flavoprotein-like_sf"/>
</dbReference>
<dbReference type="Gene3D" id="2.40.30.10">
    <property type="entry name" value="Translation factors"/>
    <property type="match status" value="1"/>
</dbReference>
<evidence type="ECO:0000259" key="5">
    <source>
        <dbReference type="PROSITE" id="PS50902"/>
    </source>
</evidence>
<feature type="domain" description="FAD-binding FR-type" evidence="6">
    <location>
        <begin position="219"/>
        <end position="382"/>
    </location>
</feature>